<proteinExistence type="predicted"/>
<protein>
    <submittedName>
        <fullName evidence="2">DNA replication complex GINS protein PSF1</fullName>
    </submittedName>
</protein>
<dbReference type="WBParaSite" id="PgB05_g141_t03">
    <property type="protein sequence ID" value="PgB05_g141_t03"/>
    <property type="gene ID" value="PgB05_g141"/>
</dbReference>
<sequence length="88" mass="10333">MFFPLTTYVHMFRCLISGCFVKFNQLNLFSTAVHYCQSSTIEKCGEGWARMVEHSRLISFYKYSHCCSEIPSELILFHSLRQYYSGIV</sequence>
<name>A0A914ZK23_PARUN</name>
<organism evidence="1 2">
    <name type="scientific">Parascaris univalens</name>
    <name type="common">Nematode worm</name>
    <dbReference type="NCBI Taxonomy" id="6257"/>
    <lineage>
        <taxon>Eukaryota</taxon>
        <taxon>Metazoa</taxon>
        <taxon>Ecdysozoa</taxon>
        <taxon>Nematoda</taxon>
        <taxon>Chromadorea</taxon>
        <taxon>Rhabditida</taxon>
        <taxon>Spirurina</taxon>
        <taxon>Ascaridomorpha</taxon>
        <taxon>Ascaridoidea</taxon>
        <taxon>Ascarididae</taxon>
        <taxon>Parascaris</taxon>
    </lineage>
</organism>
<dbReference type="AlphaFoldDB" id="A0A914ZK23"/>
<accession>A0A914ZK23</accession>
<evidence type="ECO:0000313" key="1">
    <source>
        <dbReference type="Proteomes" id="UP000887569"/>
    </source>
</evidence>
<evidence type="ECO:0000313" key="2">
    <source>
        <dbReference type="WBParaSite" id="PgB05_g141_t03"/>
    </source>
</evidence>
<dbReference type="Proteomes" id="UP000887569">
    <property type="component" value="Unplaced"/>
</dbReference>
<reference evidence="2" key="1">
    <citation type="submission" date="2022-11" db="UniProtKB">
        <authorList>
            <consortium name="WormBaseParasite"/>
        </authorList>
    </citation>
    <scope>IDENTIFICATION</scope>
</reference>
<keyword evidence="1" id="KW-1185">Reference proteome</keyword>